<keyword evidence="6" id="KW-1185">Reference proteome</keyword>
<comment type="subcellular location">
    <subcellularLocation>
        <location evidence="1">Periplasm</location>
    </subcellularLocation>
</comment>
<accession>A0A1I4MFI9</accession>
<name>A0A1I4MFI9_9HYPH</name>
<dbReference type="GO" id="GO:1904680">
    <property type="term" value="F:peptide transmembrane transporter activity"/>
    <property type="evidence" value="ECO:0007669"/>
    <property type="project" value="TreeGrafter"/>
</dbReference>
<keyword evidence="3" id="KW-0732">Signal</keyword>
<comment type="similarity">
    <text evidence="2">Belongs to the bacterial solute-binding protein 5 family.</text>
</comment>
<dbReference type="PIRSF" id="PIRSF002741">
    <property type="entry name" value="MppA"/>
    <property type="match status" value="1"/>
</dbReference>
<dbReference type="Proteomes" id="UP000199048">
    <property type="component" value="Unassembled WGS sequence"/>
</dbReference>
<dbReference type="Pfam" id="PF00496">
    <property type="entry name" value="SBP_bac_5"/>
    <property type="match status" value="1"/>
</dbReference>
<evidence type="ECO:0000256" key="2">
    <source>
        <dbReference type="ARBA" id="ARBA00005695"/>
    </source>
</evidence>
<gene>
    <name evidence="5" type="ORF">SAMN05192568_1016118</name>
</gene>
<feature type="domain" description="Solute-binding protein family 5" evidence="4">
    <location>
        <begin position="78"/>
        <end position="443"/>
    </location>
</feature>
<dbReference type="GO" id="GO:0043190">
    <property type="term" value="C:ATP-binding cassette (ABC) transporter complex"/>
    <property type="evidence" value="ECO:0007669"/>
    <property type="project" value="InterPro"/>
</dbReference>
<dbReference type="EMBL" id="FOTK01000016">
    <property type="protein sequence ID" value="SFM02009.1"/>
    <property type="molecule type" value="Genomic_DNA"/>
</dbReference>
<dbReference type="PANTHER" id="PTHR30290:SF38">
    <property type="entry name" value="D,D-DIPEPTIDE-BINDING PERIPLASMIC PROTEIN DDPA-RELATED"/>
    <property type="match status" value="1"/>
</dbReference>
<dbReference type="RefSeq" id="WP_092042458.1">
    <property type="nucleotide sequence ID" value="NZ_FOTK01000016.1"/>
</dbReference>
<dbReference type="AlphaFoldDB" id="A0A1I4MFI9"/>
<proteinExistence type="inferred from homology"/>
<dbReference type="Gene3D" id="3.10.105.10">
    <property type="entry name" value="Dipeptide-binding Protein, Domain 3"/>
    <property type="match status" value="1"/>
</dbReference>
<dbReference type="PANTHER" id="PTHR30290">
    <property type="entry name" value="PERIPLASMIC BINDING COMPONENT OF ABC TRANSPORTER"/>
    <property type="match status" value="1"/>
</dbReference>
<dbReference type="GO" id="GO:0030288">
    <property type="term" value="C:outer membrane-bounded periplasmic space"/>
    <property type="evidence" value="ECO:0007669"/>
    <property type="project" value="UniProtKB-ARBA"/>
</dbReference>
<evidence type="ECO:0000313" key="6">
    <source>
        <dbReference type="Proteomes" id="UP000199048"/>
    </source>
</evidence>
<dbReference type="SUPFAM" id="SSF53850">
    <property type="entry name" value="Periplasmic binding protein-like II"/>
    <property type="match status" value="1"/>
</dbReference>
<protein>
    <submittedName>
        <fullName evidence="5">Peptide/nickel transport system substrate-binding protein</fullName>
    </submittedName>
</protein>
<evidence type="ECO:0000256" key="3">
    <source>
        <dbReference type="ARBA" id="ARBA00022729"/>
    </source>
</evidence>
<dbReference type="STRING" id="582667.SAMN05192568_1016118"/>
<dbReference type="Gene3D" id="3.40.190.10">
    <property type="entry name" value="Periplasmic binding protein-like II"/>
    <property type="match status" value="1"/>
</dbReference>
<reference evidence="6" key="1">
    <citation type="submission" date="2016-10" db="EMBL/GenBank/DDBJ databases">
        <authorList>
            <person name="Varghese N."/>
            <person name="Submissions S."/>
        </authorList>
    </citation>
    <scope>NUCLEOTIDE SEQUENCE [LARGE SCALE GENOMIC DNA]</scope>
    <source>
        <strain evidence="6">BL36</strain>
    </source>
</reference>
<dbReference type="InterPro" id="IPR030678">
    <property type="entry name" value="Peptide/Ni-bd"/>
</dbReference>
<dbReference type="OrthoDB" id="9803988at2"/>
<evidence type="ECO:0000259" key="4">
    <source>
        <dbReference type="Pfam" id="PF00496"/>
    </source>
</evidence>
<dbReference type="InterPro" id="IPR000914">
    <property type="entry name" value="SBP_5_dom"/>
</dbReference>
<dbReference type="InterPro" id="IPR039424">
    <property type="entry name" value="SBP_5"/>
</dbReference>
<evidence type="ECO:0000256" key="1">
    <source>
        <dbReference type="ARBA" id="ARBA00004418"/>
    </source>
</evidence>
<dbReference type="GO" id="GO:0015833">
    <property type="term" value="P:peptide transport"/>
    <property type="evidence" value="ECO:0007669"/>
    <property type="project" value="TreeGrafter"/>
</dbReference>
<dbReference type="CDD" id="cd08517">
    <property type="entry name" value="PBP2_NikA_DppA_OppA_like_13"/>
    <property type="match status" value="1"/>
</dbReference>
<organism evidence="5 6">
    <name type="scientific">Methylobacterium pseudosasicola</name>
    <dbReference type="NCBI Taxonomy" id="582667"/>
    <lineage>
        <taxon>Bacteria</taxon>
        <taxon>Pseudomonadati</taxon>
        <taxon>Pseudomonadota</taxon>
        <taxon>Alphaproteobacteria</taxon>
        <taxon>Hyphomicrobiales</taxon>
        <taxon>Methylobacteriaceae</taxon>
        <taxon>Methylobacterium</taxon>
    </lineage>
</organism>
<sequence length="538" mass="59901">MISRRSFGSAVALSTLVFAAGLRRPGHASEEPRRGGTLNAIIQPEPVSLTAAVLAAAPTGIVGGNIFDGLVKYDRDLKPQPELATRWEISPDSRTITFHLREGVTWHDGQPFTSADVAWSLENVWKPLNPRNPALFRNIARADTPDSHTVIFHLTEPSIALFSMLNGNGAQILPKHLYEGTNVLTNPYNLKPVGTGPFVFKEWVKGSHILLERNPHYWDVGKPYLDRIVFRVIPDGAARAATLEKGEIHYAPLSPIPLRDAERLAKLPTIKVGTEGYDWLTSWLYLDFNVNSEPFKDTRVRRAVAHAIDKDALIKVVWFGFGKAAVSPIPSSLKAFHNPDVPLYPFDPKRAEALLDEAGLKRGPDGIRFTITHDYLPYGEDYRRTGEFVKAALKRIGIEVTLRGQDTAAFTRRVYGDRDFQLASSWSSTFPDPQIGVTRLYTSEFVGRNIPWSNGSGFRNAETDAIFKAAATEPDPAKRIAAWKRFQVIAQTELPTLPLVELKFFNVYAAKLRNAVTRGDQIFGPLTEAWLDEPAKSQ</sequence>
<evidence type="ECO:0000313" key="5">
    <source>
        <dbReference type="EMBL" id="SFM02009.1"/>
    </source>
</evidence>